<evidence type="ECO:0008006" key="4">
    <source>
        <dbReference type="Google" id="ProtNLM"/>
    </source>
</evidence>
<feature type="chain" id="PRO_5030031334" description="Lipoprotein" evidence="1">
    <location>
        <begin position="22"/>
        <end position="147"/>
    </location>
</feature>
<accession>A0A1M5CIS0</accession>
<reference evidence="2 3" key="1">
    <citation type="submission" date="2016-11" db="EMBL/GenBank/DDBJ databases">
        <authorList>
            <person name="Jaros S."/>
            <person name="Januszkiewicz K."/>
            <person name="Wedrychowicz H."/>
        </authorList>
    </citation>
    <scope>NUCLEOTIDE SEQUENCE [LARGE SCALE GENOMIC DNA]</scope>
    <source>
        <strain evidence="2 3">DSM 26883</strain>
    </source>
</reference>
<organism evidence="2 3">
    <name type="scientific">Bacteroides faecichinchillae</name>
    <dbReference type="NCBI Taxonomy" id="871325"/>
    <lineage>
        <taxon>Bacteria</taxon>
        <taxon>Pseudomonadati</taxon>
        <taxon>Bacteroidota</taxon>
        <taxon>Bacteroidia</taxon>
        <taxon>Bacteroidales</taxon>
        <taxon>Bacteroidaceae</taxon>
        <taxon>Bacteroides</taxon>
    </lineage>
</organism>
<dbReference type="EMBL" id="FQVD01000024">
    <property type="protein sequence ID" value="SHF54628.1"/>
    <property type="molecule type" value="Genomic_DNA"/>
</dbReference>
<evidence type="ECO:0000256" key="1">
    <source>
        <dbReference type="SAM" id="SignalP"/>
    </source>
</evidence>
<gene>
    <name evidence="2" type="ORF">SAMN05444349_12465</name>
</gene>
<sequence length="147" mass="16632">MKTFRLIGMALLAVVMCVNFASCSSDEDLPNAKGAILVLGGNTPIEYSDFWINETEGIIRVNDGGQYGGTFNFLPFTEEIYFYLVSEHLGKTITNENFNKEVLFNNKVPETCKTAWRLLNDYEYIAYIGGDSIRKGAKITIFIYNKR</sequence>
<dbReference type="AlphaFoldDB" id="A0A1M5CIS0"/>
<keyword evidence="1" id="KW-0732">Signal</keyword>
<dbReference type="Proteomes" id="UP000184436">
    <property type="component" value="Unassembled WGS sequence"/>
</dbReference>
<feature type="signal peptide" evidence="1">
    <location>
        <begin position="1"/>
        <end position="21"/>
    </location>
</feature>
<proteinExistence type="predicted"/>
<protein>
    <recommendedName>
        <fullName evidence="4">Lipoprotein</fullName>
    </recommendedName>
</protein>
<evidence type="ECO:0000313" key="3">
    <source>
        <dbReference type="Proteomes" id="UP000184436"/>
    </source>
</evidence>
<dbReference type="OrthoDB" id="1042836at2"/>
<name>A0A1M5CIS0_9BACE</name>
<dbReference type="RefSeq" id="WP_136498499.1">
    <property type="nucleotide sequence ID" value="NZ_FQVD01000024.1"/>
</dbReference>
<evidence type="ECO:0000313" key="2">
    <source>
        <dbReference type="EMBL" id="SHF54628.1"/>
    </source>
</evidence>
<keyword evidence="3" id="KW-1185">Reference proteome</keyword>